<protein>
    <recommendedName>
        <fullName evidence="9">Efflux pump membrane transporter</fullName>
    </recommendedName>
</protein>
<dbReference type="FunFam" id="1.20.1640.10:FF:000001">
    <property type="entry name" value="Efflux pump membrane transporter"/>
    <property type="match status" value="1"/>
</dbReference>
<dbReference type="Gene3D" id="3.30.70.1430">
    <property type="entry name" value="Multidrug efflux transporter AcrB pore domain"/>
    <property type="match status" value="2"/>
</dbReference>
<dbReference type="GO" id="GO:0015562">
    <property type="term" value="F:efflux transmembrane transporter activity"/>
    <property type="evidence" value="ECO:0007669"/>
    <property type="project" value="InterPro"/>
</dbReference>
<dbReference type="Gene3D" id="3.30.70.1440">
    <property type="entry name" value="Multidrug efflux transporter AcrB pore domain"/>
    <property type="match status" value="1"/>
</dbReference>
<dbReference type="InterPro" id="IPR004764">
    <property type="entry name" value="MdtF-like"/>
</dbReference>
<sequence>MPRFFIDRPIFAWVIAIVIMLAGALSIIELPIEQFPNIAPPSVSIQTSYPGASAETLENSVTQIIEQKLTGIDHLRYFSSYSASSGNVQITVTFEPDADPDTAQVQVQNKIQAALPLLPQDVQNQGVTVTKANDSFLLVVGFYSKDDSVSQRELGDFLSSKIQDPIARIAGVGNVRVFGEQHAMRIWLNPYELYSFNLTTTDVRQAIQAQNADVSAGQIGGLPAIDGQQLNSTITAQSRLRTVKDFEDIILRVNTDGSQVRLKDVSRVELGSQSYNRIARYKRHPAAGIAVSMASGANALDTAERVKAKVEELKPFLPSGVDVIYPYDTTPFVKLSIESVVYTLIEAAVLVFLVMYLFLQNIRATLIPAITVPVVVLGTFAVLFAFDYSINTLTMFAMVLAIGLLVDDAIVVVENVERVMHEDGLSPKEASRLSMDQISGALVGIALVLSAVFVPMAFFGGASGAIYRQFSVTIVAAMSLSVLVAFILTPSLCATILKPVKKGQTDDVGRFFQWFNRNFNATRDGYQNGVGYIAKRTLRFVLIYGLLIGGLIFLFMRLPTSFLPNEDQGNMFLMVSAPPGSTAERTLESVKQVEDYFLENEKENVEHLFTVVGFSFAGSSQNAALGFVALKDWSQRTRADQTVFSIVGRASGAFARIKDALVFAFFPPPIRELGNASGFDFQLIDRANLGHEALMKARGELLGMAAKNPKLVGVRPNGLSDEPQYQINIDHEKASTMGLSIADINQTLQTAWGSSYVNDFLDDGRIKKVFLQADAPYRMNPVDVDHWYVRNKDGKMVPFGSFTSAEWSYGSPKLERFNGAASVNIQGAAAPGVSSGEAMAEMESMVRSLSPSFDFGWSGISYEEKATGGQSLALYALSVLVVFLSLAALYESWTVPFAVILAVPVGVIGAVTASTLSGLNNDIYFQVALLTTIGLSAKNAILIVEFAKSLHDEGAGLMEAVLLAAKRRFRPILMTSLAFMLGVTPLAIAHGAGSAAQNAIGIAVIGGMLTATFLAIFFVPMLYILIQRRTDSLNAPAENAAKDPSNTP</sequence>
<feature type="transmembrane region" description="Helical" evidence="9">
    <location>
        <begin position="470"/>
        <end position="497"/>
    </location>
</feature>
<evidence type="ECO:0000256" key="5">
    <source>
        <dbReference type="ARBA" id="ARBA00022519"/>
    </source>
</evidence>
<dbReference type="GO" id="GO:0042910">
    <property type="term" value="F:xenobiotic transmembrane transporter activity"/>
    <property type="evidence" value="ECO:0007669"/>
    <property type="project" value="TreeGrafter"/>
</dbReference>
<dbReference type="EMBL" id="MCGG01000006">
    <property type="protein sequence ID" value="OEJ69488.1"/>
    <property type="molecule type" value="Genomic_DNA"/>
</dbReference>
<dbReference type="SUPFAM" id="SSF82693">
    <property type="entry name" value="Multidrug efflux transporter AcrB pore domain, PN1, PN2, PC1 and PC2 subdomains"/>
    <property type="match status" value="4"/>
</dbReference>
<comment type="caution">
    <text evidence="9">Lacks conserved residue(s) required for the propagation of feature annotation.</text>
</comment>
<keyword evidence="3 9" id="KW-0813">Transport</keyword>
<keyword evidence="4" id="KW-1003">Cell membrane</keyword>
<evidence type="ECO:0000256" key="7">
    <source>
        <dbReference type="ARBA" id="ARBA00022989"/>
    </source>
</evidence>
<evidence type="ECO:0000256" key="9">
    <source>
        <dbReference type="RuleBase" id="RU364070"/>
    </source>
</evidence>
<evidence type="ECO:0000313" key="11">
    <source>
        <dbReference type="Proteomes" id="UP000095347"/>
    </source>
</evidence>
<evidence type="ECO:0000256" key="1">
    <source>
        <dbReference type="ARBA" id="ARBA00004429"/>
    </source>
</evidence>
<dbReference type="Pfam" id="PF00873">
    <property type="entry name" value="ACR_tran"/>
    <property type="match status" value="1"/>
</dbReference>
<proteinExistence type="inferred from homology"/>
<dbReference type="FunFam" id="3.30.70.1430:FF:000001">
    <property type="entry name" value="Efflux pump membrane transporter"/>
    <property type="match status" value="1"/>
</dbReference>
<evidence type="ECO:0000313" key="10">
    <source>
        <dbReference type="EMBL" id="OEJ69488.1"/>
    </source>
</evidence>
<comment type="subcellular location">
    <subcellularLocation>
        <location evidence="1 9">Cell inner membrane</location>
        <topology evidence="1 9">Multi-pass membrane protein</topology>
    </subcellularLocation>
</comment>
<keyword evidence="11" id="KW-1185">Reference proteome</keyword>
<name>A0A1E5QBQ2_9PROT</name>
<accession>A0A1E5QBQ2</accession>
<dbReference type="PRINTS" id="PR00702">
    <property type="entry name" value="ACRIFLAVINRP"/>
</dbReference>
<dbReference type="InterPro" id="IPR027463">
    <property type="entry name" value="AcrB_DN_DC_subdom"/>
</dbReference>
<keyword evidence="5 9" id="KW-0997">Cell inner membrane</keyword>
<feature type="transmembrane region" description="Helical" evidence="9">
    <location>
        <begin position="340"/>
        <end position="359"/>
    </location>
</feature>
<dbReference type="FunFam" id="3.30.2090.10:FF:000001">
    <property type="entry name" value="Efflux pump membrane transporter"/>
    <property type="match status" value="1"/>
</dbReference>
<dbReference type="AlphaFoldDB" id="A0A1E5QBQ2"/>
<feature type="transmembrane region" description="Helical" evidence="9">
    <location>
        <begin position="897"/>
        <end position="917"/>
    </location>
</feature>
<dbReference type="RefSeq" id="WP_069956498.1">
    <property type="nucleotide sequence ID" value="NZ_MCGG01000006.1"/>
</dbReference>
<dbReference type="InterPro" id="IPR001036">
    <property type="entry name" value="Acrflvin-R"/>
</dbReference>
<dbReference type="Gene3D" id="1.20.1640.10">
    <property type="entry name" value="Multidrug efflux transporter AcrB transmembrane domain"/>
    <property type="match status" value="2"/>
</dbReference>
<feature type="transmembrane region" description="Helical" evidence="9">
    <location>
        <begin position="872"/>
        <end position="890"/>
    </location>
</feature>
<feature type="transmembrane region" description="Helical" evidence="9">
    <location>
        <begin position="366"/>
        <end position="386"/>
    </location>
</feature>
<dbReference type="GO" id="GO:0005886">
    <property type="term" value="C:plasma membrane"/>
    <property type="evidence" value="ECO:0007669"/>
    <property type="project" value="UniProtKB-SubCell"/>
</dbReference>
<gene>
    <name evidence="10" type="ORF">BEN30_02750</name>
</gene>
<dbReference type="SUPFAM" id="SSF82866">
    <property type="entry name" value="Multidrug efflux transporter AcrB transmembrane domain"/>
    <property type="match status" value="2"/>
</dbReference>
<keyword evidence="8 9" id="KW-0472">Membrane</keyword>
<dbReference type="FunFam" id="3.30.2090.10:FF:000002">
    <property type="entry name" value="Efflux pump membrane transporter"/>
    <property type="match status" value="1"/>
</dbReference>
<reference evidence="11" key="1">
    <citation type="submission" date="2016-07" db="EMBL/GenBank/DDBJ databases">
        <authorList>
            <person name="Florea S."/>
            <person name="Webb J.S."/>
            <person name="Jaromczyk J."/>
            <person name="Schardl C.L."/>
        </authorList>
    </citation>
    <scope>NUCLEOTIDE SEQUENCE [LARGE SCALE GENOMIC DNA]</scope>
    <source>
        <strain evidence="11">MV-1</strain>
    </source>
</reference>
<evidence type="ECO:0000256" key="8">
    <source>
        <dbReference type="ARBA" id="ARBA00023136"/>
    </source>
</evidence>
<feature type="transmembrane region" description="Helical" evidence="9">
    <location>
        <begin position="540"/>
        <end position="558"/>
    </location>
</feature>
<comment type="caution">
    <text evidence="10">The sequence shown here is derived from an EMBL/GenBank/DDBJ whole genome shotgun (WGS) entry which is preliminary data.</text>
</comment>
<dbReference type="PANTHER" id="PTHR32063:SF13">
    <property type="entry name" value="MULTIDRUG EFFLUX PUMP SUBUNIT ACRB-RELATED"/>
    <property type="match status" value="1"/>
</dbReference>
<dbReference type="PANTHER" id="PTHR32063">
    <property type="match status" value="1"/>
</dbReference>
<keyword evidence="6 9" id="KW-0812">Transmembrane</keyword>
<comment type="similarity">
    <text evidence="2 9">Belongs to the resistance-nodulation-cell division (RND) (TC 2.A.6) family.</text>
</comment>
<evidence type="ECO:0000256" key="2">
    <source>
        <dbReference type="ARBA" id="ARBA00010942"/>
    </source>
</evidence>
<dbReference type="SUPFAM" id="SSF82714">
    <property type="entry name" value="Multidrug efflux transporter AcrB TolC docking domain, DN and DC subdomains"/>
    <property type="match status" value="2"/>
</dbReference>
<dbReference type="FunFam" id="3.30.70.1430:FF:000002">
    <property type="entry name" value="Efflux pump membrane transporter"/>
    <property type="match status" value="1"/>
</dbReference>
<organism evidence="10 11">
    <name type="scientific">Magnetovibrio blakemorei</name>
    <dbReference type="NCBI Taxonomy" id="28181"/>
    <lineage>
        <taxon>Bacteria</taxon>
        <taxon>Pseudomonadati</taxon>
        <taxon>Pseudomonadota</taxon>
        <taxon>Alphaproteobacteria</taxon>
        <taxon>Rhodospirillales</taxon>
        <taxon>Magnetovibrionaceae</taxon>
        <taxon>Magnetovibrio</taxon>
    </lineage>
</organism>
<feature type="transmembrane region" description="Helical" evidence="9">
    <location>
        <begin position="999"/>
        <end position="1026"/>
    </location>
</feature>
<dbReference type="Proteomes" id="UP000095347">
    <property type="component" value="Unassembled WGS sequence"/>
</dbReference>
<dbReference type="Gene3D" id="3.30.70.1320">
    <property type="entry name" value="Multidrug efflux transporter AcrB pore domain like"/>
    <property type="match status" value="1"/>
</dbReference>
<dbReference type="GO" id="GO:0009636">
    <property type="term" value="P:response to toxic substance"/>
    <property type="evidence" value="ECO:0007669"/>
    <property type="project" value="UniProtKB-ARBA"/>
</dbReference>
<evidence type="ECO:0000256" key="6">
    <source>
        <dbReference type="ARBA" id="ARBA00022692"/>
    </source>
</evidence>
<keyword evidence="7 9" id="KW-1133">Transmembrane helix</keyword>
<evidence type="ECO:0000256" key="3">
    <source>
        <dbReference type="ARBA" id="ARBA00022448"/>
    </source>
</evidence>
<dbReference type="STRING" id="28181.BEN30_02750"/>
<feature type="transmembrane region" description="Helical" evidence="9">
    <location>
        <begin position="392"/>
        <end position="413"/>
    </location>
</feature>
<dbReference type="NCBIfam" id="TIGR00915">
    <property type="entry name" value="2A0602"/>
    <property type="match status" value="1"/>
</dbReference>
<dbReference type="NCBIfam" id="NF000282">
    <property type="entry name" value="RND_permease_1"/>
    <property type="match status" value="1"/>
</dbReference>
<dbReference type="OrthoDB" id="9806532at2"/>
<feature type="transmembrane region" description="Helical" evidence="9">
    <location>
        <begin position="438"/>
        <end position="458"/>
    </location>
</feature>
<dbReference type="Gene3D" id="3.30.2090.10">
    <property type="entry name" value="Multidrug efflux transporter AcrB TolC docking domain, DN and DC subdomains"/>
    <property type="match status" value="2"/>
</dbReference>
<evidence type="ECO:0000256" key="4">
    <source>
        <dbReference type="ARBA" id="ARBA00022475"/>
    </source>
</evidence>
<feature type="transmembrane region" description="Helical" evidence="9">
    <location>
        <begin position="972"/>
        <end position="993"/>
    </location>
</feature>